<dbReference type="Pfam" id="PF14397">
    <property type="entry name" value="ATPgrasp_ST"/>
    <property type="match status" value="1"/>
</dbReference>
<dbReference type="SUPFAM" id="SSF56059">
    <property type="entry name" value="Glutathione synthetase ATP-binding domain-like"/>
    <property type="match status" value="1"/>
</dbReference>
<proteinExistence type="predicted"/>
<sequence length="347" mass="40337">MIVNNIKLAYLYVRRVWLVKSHFNISLFNKIKANLRGYISDQYILYNLKEHNIKNYLSEMDWHCSRFINQPFEFVLNNKVICNQVLSHYVRVPEIFAIKTGSQILATGNNYSIYNLRDVFELVKQHKKLFLKPYLGGKGSDVYYLEYIEDQFLVNKQVKIDKDILKLCNKLNNWILCEAIEQHSYANNFYDKTFNTIRIVTVRNIETHQMDVVFAVQRIGTSKTIPVDNGSKGAIIAKIDLETGILSFAKSLHNLTTYTKHPNSQKVIEGVVIPNWEKIKQQIMALANQFSYLHLIAWDILVMQDGNICVVEANNSTGVNVLQLWGGLKQHSFGQFLKYYKKQNKVL</sequence>
<keyword evidence="3" id="KW-1185">Reference proteome</keyword>
<comment type="caution">
    <text evidence="2">The sequence shown here is derived from an EMBL/GenBank/DDBJ whole genome shotgun (WGS) entry which is preliminary data.</text>
</comment>
<evidence type="ECO:0000259" key="1">
    <source>
        <dbReference type="Pfam" id="PF14397"/>
    </source>
</evidence>
<evidence type="ECO:0000313" key="2">
    <source>
        <dbReference type="EMBL" id="MDP8149139.1"/>
    </source>
</evidence>
<protein>
    <submittedName>
        <fullName evidence="2">Sugar-transfer associated ATP-grasp domain-containing protein</fullName>
    </submittedName>
</protein>
<dbReference type="RefSeq" id="WP_306352106.1">
    <property type="nucleotide sequence ID" value="NZ_JASAWV010000014.1"/>
</dbReference>
<name>A0AAW8CL38_9PAST</name>
<reference evidence="2 3" key="1">
    <citation type="journal article" date="2023" name="Front. Microbiol.">
        <title>Phylogeography and host specificity of Pasteurellaceae pathogenic to sea-farmed fish in the north-east Atlantic.</title>
        <authorList>
            <person name="Gulla S."/>
            <person name="Colquhoun D.J."/>
            <person name="Olsen A.B."/>
            <person name="Spilsberg B."/>
            <person name="Lagesen K."/>
            <person name="Aakesson C.P."/>
            <person name="Strom S."/>
            <person name="Manji F."/>
            <person name="Birkbeck T.H."/>
            <person name="Nilsen H.K."/>
        </authorList>
    </citation>
    <scope>NUCLEOTIDE SEQUENCE [LARGE SCALE GENOMIC DNA]</scope>
    <source>
        <strain evidence="2 3">NVIB3131</strain>
    </source>
</reference>
<dbReference type="InterPro" id="IPR039523">
    <property type="entry name" value="RimK-rel_E_lig_ATP-grasp"/>
</dbReference>
<dbReference type="Proteomes" id="UP001226020">
    <property type="component" value="Unassembled WGS sequence"/>
</dbReference>
<accession>A0AAW8CL38</accession>
<organism evidence="2 3">
    <name type="scientific">Phocoenobacter atlanticus subsp. atlanticus</name>
    <dbReference type="NCBI Taxonomy" id="3061285"/>
    <lineage>
        <taxon>Bacteria</taxon>
        <taxon>Pseudomonadati</taxon>
        <taxon>Pseudomonadota</taxon>
        <taxon>Gammaproteobacteria</taxon>
        <taxon>Pasteurellales</taxon>
        <taxon>Pasteurellaceae</taxon>
        <taxon>Phocoenobacter</taxon>
        <taxon>Phocoenobacter atlanticus</taxon>
    </lineage>
</organism>
<dbReference type="AlphaFoldDB" id="A0AAW8CL38"/>
<feature type="domain" description="Alpha-L-glutamate ligase-related protein ATP-grasp" evidence="1">
    <location>
        <begin position="68"/>
        <end position="325"/>
    </location>
</feature>
<evidence type="ECO:0000313" key="3">
    <source>
        <dbReference type="Proteomes" id="UP001226020"/>
    </source>
</evidence>
<dbReference type="EMBL" id="JASAXT010000016">
    <property type="protein sequence ID" value="MDP8149139.1"/>
    <property type="molecule type" value="Genomic_DNA"/>
</dbReference>
<gene>
    <name evidence="2" type="ORF">QJU57_08640</name>
</gene>